<dbReference type="EMBL" id="FOZZ01000003">
    <property type="protein sequence ID" value="SFS60341.1"/>
    <property type="molecule type" value="Genomic_DNA"/>
</dbReference>
<dbReference type="SUPFAM" id="SSF48150">
    <property type="entry name" value="DNA-glycosylase"/>
    <property type="match status" value="1"/>
</dbReference>
<name>A0A1I6R6H7_9SPHI</name>
<dbReference type="GO" id="GO:0008725">
    <property type="term" value="F:DNA-3-methyladenine glycosylase activity"/>
    <property type="evidence" value="ECO:0007669"/>
    <property type="project" value="InterPro"/>
</dbReference>
<proteinExistence type="predicted"/>
<dbReference type="Pfam" id="PF03352">
    <property type="entry name" value="Adenine_glyco"/>
    <property type="match status" value="1"/>
</dbReference>
<dbReference type="PANTHER" id="PTHR30037:SF4">
    <property type="entry name" value="DNA-3-METHYLADENINE GLYCOSYLASE I"/>
    <property type="match status" value="1"/>
</dbReference>
<dbReference type="Gene3D" id="1.10.340.30">
    <property type="entry name" value="Hypothetical protein, domain 2"/>
    <property type="match status" value="1"/>
</dbReference>
<feature type="binding site" evidence="1">
    <location>
        <position position="28"/>
    </location>
    <ligand>
        <name>Zn(2+)</name>
        <dbReference type="ChEBI" id="CHEBI:29105"/>
    </ligand>
</feature>
<evidence type="ECO:0000256" key="1">
    <source>
        <dbReference type="PIRSR" id="PIRSR605019-1"/>
    </source>
</evidence>
<protein>
    <submittedName>
        <fullName evidence="2">DNA-3-methyladenine glycosylase I</fullName>
    </submittedName>
</protein>
<dbReference type="Proteomes" id="UP000198785">
    <property type="component" value="Unassembled WGS sequence"/>
</dbReference>
<feature type="binding site" evidence="1">
    <location>
        <position position="191"/>
    </location>
    <ligand>
        <name>Zn(2+)</name>
        <dbReference type="ChEBI" id="CHEBI:29105"/>
    </ligand>
</feature>
<dbReference type="STRING" id="683125.SAMN05660206_103139"/>
<gene>
    <name evidence="2" type="ORF">SAMN05660206_103139</name>
</gene>
<dbReference type="AlphaFoldDB" id="A0A1I6R6H7"/>
<reference evidence="2 3" key="1">
    <citation type="submission" date="2016-10" db="EMBL/GenBank/DDBJ databases">
        <authorList>
            <person name="de Groot N.N."/>
        </authorList>
    </citation>
    <scope>NUCLEOTIDE SEQUENCE [LARGE SCALE GENOMIC DNA]</scope>
    <source>
        <strain evidence="2 3">DSM 22789</strain>
    </source>
</reference>
<dbReference type="PANTHER" id="PTHR30037">
    <property type="entry name" value="DNA-3-METHYLADENINE GLYCOSYLASE 1"/>
    <property type="match status" value="1"/>
</dbReference>
<feature type="binding site" evidence="1">
    <location>
        <position position="15"/>
    </location>
    <ligand>
        <name>Zn(2+)</name>
        <dbReference type="ChEBI" id="CHEBI:29105"/>
    </ligand>
</feature>
<dbReference type="GO" id="GO:0006284">
    <property type="term" value="P:base-excision repair"/>
    <property type="evidence" value="ECO:0007669"/>
    <property type="project" value="InterPro"/>
</dbReference>
<evidence type="ECO:0000313" key="3">
    <source>
        <dbReference type="Proteomes" id="UP000198785"/>
    </source>
</evidence>
<keyword evidence="3" id="KW-1185">Reference proteome</keyword>
<keyword evidence="1" id="KW-0479">Metal-binding</keyword>
<dbReference type="RefSeq" id="WP_093364269.1">
    <property type="nucleotide sequence ID" value="NZ_FOZZ01000003.1"/>
</dbReference>
<keyword evidence="1" id="KW-0862">Zinc</keyword>
<dbReference type="InterPro" id="IPR011257">
    <property type="entry name" value="DNA_glycosylase"/>
</dbReference>
<dbReference type="InterPro" id="IPR005019">
    <property type="entry name" value="Adenine_glyco"/>
</dbReference>
<feature type="binding site" evidence="1">
    <location>
        <position position="187"/>
    </location>
    <ligand>
        <name>Zn(2+)</name>
        <dbReference type="ChEBI" id="CHEBI:29105"/>
    </ligand>
</feature>
<sequence>MVKKEKVTPPEIERCPWCGNDELYTRYHDEEWGKVVTDEKVLFEFLVLESAQAGLSWITILRRREGYRKAFADFDYKQVAAFTPEKIEELVQNPDIIRHRGKIEATISNAQIFMRIQEEFGSFCNYLYSFIPNSQPIVNNLKSLSDAVTHTKESDAIAKDLKKRGMKFFGTTICYAYMQAVGMVNDHLDSCSFK</sequence>
<dbReference type="GO" id="GO:0046872">
    <property type="term" value="F:metal ion binding"/>
    <property type="evidence" value="ECO:0007669"/>
    <property type="project" value="UniProtKB-KW"/>
</dbReference>
<dbReference type="InterPro" id="IPR052891">
    <property type="entry name" value="DNA-3mA_glycosylase"/>
</dbReference>
<dbReference type="OrthoDB" id="9807664at2"/>
<organism evidence="2 3">
    <name type="scientific">Sphingobacterium wenxiniae</name>
    <dbReference type="NCBI Taxonomy" id="683125"/>
    <lineage>
        <taxon>Bacteria</taxon>
        <taxon>Pseudomonadati</taxon>
        <taxon>Bacteroidota</taxon>
        <taxon>Sphingobacteriia</taxon>
        <taxon>Sphingobacteriales</taxon>
        <taxon>Sphingobacteriaceae</taxon>
        <taxon>Sphingobacterium</taxon>
    </lineage>
</organism>
<accession>A0A1I6R6H7</accession>
<evidence type="ECO:0000313" key="2">
    <source>
        <dbReference type="EMBL" id="SFS60341.1"/>
    </source>
</evidence>